<evidence type="ECO:0000313" key="2">
    <source>
        <dbReference type="Proteomes" id="UP001054945"/>
    </source>
</evidence>
<gene>
    <name evidence="1" type="ORF">CEXT_521711</name>
</gene>
<dbReference type="AlphaFoldDB" id="A0AAV4SVG9"/>
<protein>
    <submittedName>
        <fullName evidence="1">Uncharacterized protein</fullName>
    </submittedName>
</protein>
<accession>A0AAV4SVG9</accession>
<keyword evidence="2" id="KW-1185">Reference proteome</keyword>
<sequence length="73" mass="8300">MVHLGHDTELLKSPPYLCRGILQGWSPLVRMSFALRYSGETNDFPDSGIVRAYRIWHHFSCRISAAVAQPDAR</sequence>
<dbReference type="EMBL" id="BPLR01010057">
    <property type="protein sequence ID" value="GIY36500.1"/>
    <property type="molecule type" value="Genomic_DNA"/>
</dbReference>
<comment type="caution">
    <text evidence="1">The sequence shown here is derived from an EMBL/GenBank/DDBJ whole genome shotgun (WGS) entry which is preliminary data.</text>
</comment>
<reference evidence="1 2" key="1">
    <citation type="submission" date="2021-06" db="EMBL/GenBank/DDBJ databases">
        <title>Caerostris extrusa draft genome.</title>
        <authorList>
            <person name="Kono N."/>
            <person name="Arakawa K."/>
        </authorList>
    </citation>
    <scope>NUCLEOTIDE SEQUENCE [LARGE SCALE GENOMIC DNA]</scope>
</reference>
<organism evidence="1 2">
    <name type="scientific">Caerostris extrusa</name>
    <name type="common">Bark spider</name>
    <name type="synonym">Caerostris bankana</name>
    <dbReference type="NCBI Taxonomy" id="172846"/>
    <lineage>
        <taxon>Eukaryota</taxon>
        <taxon>Metazoa</taxon>
        <taxon>Ecdysozoa</taxon>
        <taxon>Arthropoda</taxon>
        <taxon>Chelicerata</taxon>
        <taxon>Arachnida</taxon>
        <taxon>Araneae</taxon>
        <taxon>Araneomorphae</taxon>
        <taxon>Entelegynae</taxon>
        <taxon>Araneoidea</taxon>
        <taxon>Araneidae</taxon>
        <taxon>Caerostris</taxon>
    </lineage>
</organism>
<evidence type="ECO:0000313" key="1">
    <source>
        <dbReference type="EMBL" id="GIY36500.1"/>
    </source>
</evidence>
<proteinExistence type="predicted"/>
<name>A0AAV4SVG9_CAEEX</name>
<dbReference type="Proteomes" id="UP001054945">
    <property type="component" value="Unassembled WGS sequence"/>
</dbReference>